<accession>U9TZ52</accession>
<organism evidence="2">
    <name type="scientific">Rhizophagus irregularis (strain DAOM 181602 / DAOM 197198 / MUCL 43194)</name>
    <name type="common">Arbuscular mycorrhizal fungus</name>
    <name type="synonym">Glomus intraradices</name>
    <dbReference type="NCBI Taxonomy" id="747089"/>
    <lineage>
        <taxon>Eukaryota</taxon>
        <taxon>Fungi</taxon>
        <taxon>Fungi incertae sedis</taxon>
        <taxon>Mucoromycota</taxon>
        <taxon>Glomeromycotina</taxon>
        <taxon>Glomeromycetes</taxon>
        <taxon>Glomerales</taxon>
        <taxon>Glomeraceae</taxon>
        <taxon>Rhizophagus</taxon>
    </lineage>
</organism>
<name>U9TZ52_RHIID</name>
<proteinExistence type="predicted"/>
<dbReference type="AlphaFoldDB" id="U9TZ52"/>
<feature type="region of interest" description="Disordered" evidence="1">
    <location>
        <begin position="1"/>
        <end position="49"/>
    </location>
</feature>
<evidence type="ECO:0000256" key="1">
    <source>
        <dbReference type="SAM" id="MobiDB-lite"/>
    </source>
</evidence>
<feature type="region of interest" description="Disordered" evidence="1">
    <location>
        <begin position="87"/>
        <end position="109"/>
    </location>
</feature>
<evidence type="ECO:0000313" key="2">
    <source>
        <dbReference type="EMBL" id="ESA13444.1"/>
    </source>
</evidence>
<feature type="compositionally biased region" description="Basic and acidic residues" evidence="1">
    <location>
        <begin position="87"/>
        <end position="101"/>
    </location>
</feature>
<sequence>MFQALELKSNTPNDNEERINVETGNEEQDSNNDFIEGRSQLNEIGQPPDNLYDIVRANSRITEEANSIQPNKASHIVAYFTKNENPEQRFLTKERSDEKTNKRNAKRSRSLIEIPNTETADICTVQIFHWK</sequence>
<protein>
    <submittedName>
        <fullName evidence="2">Uncharacterized protein</fullName>
    </submittedName>
</protein>
<dbReference type="EMBL" id="KI283898">
    <property type="protein sequence ID" value="ESA13444.1"/>
    <property type="molecule type" value="Genomic_DNA"/>
</dbReference>
<gene>
    <name evidence="2" type="ORF">GLOINDRAFT_26033</name>
</gene>
<dbReference type="HOGENOM" id="CLU_1928699_0_0_1"/>
<reference evidence="2" key="1">
    <citation type="submission" date="2013-07" db="EMBL/GenBank/DDBJ databases">
        <title>The genome of an arbuscular mycorrhizal fungus provides insights into the evolution of the oldest plant symbiosis.</title>
        <authorList>
            <consortium name="DOE Joint Genome Institute"/>
            <person name="Tisserant E."/>
            <person name="Malbreil M."/>
            <person name="Kuo A."/>
            <person name="Kohler A."/>
            <person name="Symeonidi A."/>
            <person name="Balestrini R."/>
            <person name="Charron P."/>
            <person name="Duensing N."/>
            <person name="Frei-dit-Frey N."/>
            <person name="Gianinazzi-Pearson V."/>
            <person name="Gilbert B."/>
            <person name="Handa Y."/>
            <person name="Hijri M."/>
            <person name="Kaul R."/>
            <person name="Kawaguchi M."/>
            <person name="Krajinski F."/>
            <person name="Lammers P."/>
            <person name="Lapierre D."/>
            <person name="Masclaux F.G."/>
            <person name="Murat C."/>
            <person name="Morin E."/>
            <person name="Ndikumana S."/>
            <person name="Pagni M."/>
            <person name="Petitpierre D."/>
            <person name="Requena N."/>
            <person name="Rosikiewicz P."/>
            <person name="Riley R."/>
            <person name="Saito K."/>
            <person name="San Clemente H."/>
            <person name="Shapiro H."/>
            <person name="van Tuinen D."/>
            <person name="Becard G."/>
            <person name="Bonfante P."/>
            <person name="Paszkowski U."/>
            <person name="Shachar-Hill Y."/>
            <person name="Young J.P."/>
            <person name="Sanders I.R."/>
            <person name="Henrissat B."/>
            <person name="Rensing S.A."/>
            <person name="Grigoriev I.V."/>
            <person name="Corradi N."/>
            <person name="Roux C."/>
            <person name="Martin F."/>
        </authorList>
    </citation>
    <scope>NUCLEOTIDE SEQUENCE</scope>
    <source>
        <strain evidence="2">DAOM 197198</strain>
    </source>
</reference>